<keyword evidence="1" id="KW-1133">Transmembrane helix</keyword>
<dbReference type="EMBL" id="CP013661">
    <property type="protein sequence ID" value="ALS77384.1"/>
    <property type="molecule type" value="Genomic_DNA"/>
</dbReference>
<gene>
    <name evidence="2" type="ORF">AUO94_01415</name>
</gene>
<proteinExistence type="predicted"/>
<dbReference type="RefSeq" id="WP_058384064.1">
    <property type="nucleotide sequence ID" value="NZ_CP013661.2"/>
</dbReference>
<dbReference type="Proteomes" id="UP000065533">
    <property type="component" value="Chromosome"/>
</dbReference>
<feature type="transmembrane region" description="Helical" evidence="1">
    <location>
        <begin position="35"/>
        <end position="58"/>
    </location>
</feature>
<accession>A0ABM5WST0</accession>
<evidence type="ECO:0000313" key="2">
    <source>
        <dbReference type="EMBL" id="ALS77384.1"/>
    </source>
</evidence>
<evidence type="ECO:0000313" key="3">
    <source>
        <dbReference type="Proteomes" id="UP000065533"/>
    </source>
</evidence>
<keyword evidence="3" id="KW-1185">Reference proteome</keyword>
<keyword evidence="1" id="KW-0472">Membrane</keyword>
<sequence length="66" mass="7671">MNHPKLVFFDYFILFPVLFLFSSLLWRFVIRNGELLIVAADALAILAIYYFFVSTFLVTRMKGSSS</sequence>
<evidence type="ECO:0000256" key="1">
    <source>
        <dbReference type="SAM" id="Phobius"/>
    </source>
</evidence>
<name>A0ABM5WST0_9BACL</name>
<feature type="transmembrane region" description="Helical" evidence="1">
    <location>
        <begin position="7"/>
        <end position="29"/>
    </location>
</feature>
<reference evidence="2" key="1">
    <citation type="submission" date="2016-01" db="EMBL/GenBank/DDBJ databases">
        <title>Complete genome of Planococcus kocurri type strain.</title>
        <authorList>
            <person name="See-Too W.S."/>
        </authorList>
    </citation>
    <scope>NUCLEOTIDE SEQUENCE [LARGE SCALE GENOMIC DNA]</scope>
    <source>
        <strain evidence="2">ATCC 43650</strain>
    </source>
</reference>
<protein>
    <submittedName>
        <fullName evidence="2">Uncharacterized protein</fullName>
    </submittedName>
</protein>
<keyword evidence="1" id="KW-0812">Transmembrane</keyword>
<organism evidence="2 3">
    <name type="scientific">Planococcus kocurii</name>
    <dbReference type="NCBI Taxonomy" id="1374"/>
    <lineage>
        <taxon>Bacteria</taxon>
        <taxon>Bacillati</taxon>
        <taxon>Bacillota</taxon>
        <taxon>Bacilli</taxon>
        <taxon>Bacillales</taxon>
        <taxon>Caryophanaceae</taxon>
        <taxon>Planococcus</taxon>
    </lineage>
</organism>